<name>A0A538SID5_UNCEI</name>
<keyword evidence="5 6" id="KW-0472">Membrane</keyword>
<dbReference type="Pfam" id="PF12704">
    <property type="entry name" value="MacB_PCD"/>
    <property type="match status" value="1"/>
</dbReference>
<evidence type="ECO:0000256" key="4">
    <source>
        <dbReference type="ARBA" id="ARBA00022989"/>
    </source>
</evidence>
<keyword evidence="3 6" id="KW-0812">Transmembrane</keyword>
<dbReference type="InterPro" id="IPR025857">
    <property type="entry name" value="MacB_PCD"/>
</dbReference>
<dbReference type="PANTHER" id="PTHR43738:SF3">
    <property type="entry name" value="ABC TRANSPORTER PERMEASE"/>
    <property type="match status" value="1"/>
</dbReference>
<dbReference type="InterPro" id="IPR003838">
    <property type="entry name" value="ABC3_permease_C"/>
</dbReference>
<dbReference type="PANTHER" id="PTHR43738">
    <property type="entry name" value="ABC TRANSPORTER, MEMBRANE PROTEIN"/>
    <property type="match status" value="1"/>
</dbReference>
<evidence type="ECO:0000256" key="2">
    <source>
        <dbReference type="ARBA" id="ARBA00022475"/>
    </source>
</evidence>
<comment type="caution">
    <text evidence="9">The sequence shown here is derived from an EMBL/GenBank/DDBJ whole genome shotgun (WGS) entry which is preliminary data.</text>
</comment>
<feature type="transmembrane region" description="Helical" evidence="6">
    <location>
        <begin position="346"/>
        <end position="370"/>
    </location>
</feature>
<proteinExistence type="predicted"/>
<dbReference type="EMBL" id="VBOR01000020">
    <property type="protein sequence ID" value="TMQ51142.1"/>
    <property type="molecule type" value="Genomic_DNA"/>
</dbReference>
<feature type="domain" description="MacB-like periplasmic core" evidence="8">
    <location>
        <begin position="18"/>
        <end position="224"/>
    </location>
</feature>
<evidence type="ECO:0000259" key="8">
    <source>
        <dbReference type="Pfam" id="PF12704"/>
    </source>
</evidence>
<protein>
    <submittedName>
        <fullName evidence="9">FtsX-like permease family protein</fullName>
    </submittedName>
</protein>
<feature type="transmembrane region" description="Helical" evidence="6">
    <location>
        <begin position="254"/>
        <end position="277"/>
    </location>
</feature>
<evidence type="ECO:0000256" key="5">
    <source>
        <dbReference type="ARBA" id="ARBA00023136"/>
    </source>
</evidence>
<reference evidence="9 10" key="1">
    <citation type="journal article" date="2019" name="Nat. Microbiol.">
        <title>Mediterranean grassland soil C-N compound turnover is dependent on rainfall and depth, and is mediated by genomically divergent microorganisms.</title>
        <authorList>
            <person name="Diamond S."/>
            <person name="Andeer P.F."/>
            <person name="Li Z."/>
            <person name="Crits-Christoph A."/>
            <person name="Burstein D."/>
            <person name="Anantharaman K."/>
            <person name="Lane K.R."/>
            <person name="Thomas B.C."/>
            <person name="Pan C."/>
            <person name="Northen T.R."/>
            <person name="Banfield J.F."/>
        </authorList>
    </citation>
    <scope>NUCLEOTIDE SEQUENCE [LARGE SCALE GENOMIC DNA]</scope>
    <source>
        <strain evidence="9">WS_1</strain>
    </source>
</reference>
<evidence type="ECO:0000313" key="9">
    <source>
        <dbReference type="EMBL" id="TMQ51142.1"/>
    </source>
</evidence>
<dbReference type="AlphaFoldDB" id="A0A538SID5"/>
<evidence type="ECO:0000313" key="10">
    <source>
        <dbReference type="Proteomes" id="UP000316292"/>
    </source>
</evidence>
<evidence type="ECO:0000256" key="6">
    <source>
        <dbReference type="SAM" id="Phobius"/>
    </source>
</evidence>
<comment type="subcellular location">
    <subcellularLocation>
        <location evidence="1">Cell membrane</location>
        <topology evidence="1">Multi-pass membrane protein</topology>
    </subcellularLocation>
</comment>
<keyword evidence="4 6" id="KW-1133">Transmembrane helix</keyword>
<dbReference type="InterPro" id="IPR051125">
    <property type="entry name" value="ABC-4/HrtB_transporter"/>
</dbReference>
<evidence type="ECO:0000259" key="7">
    <source>
        <dbReference type="Pfam" id="PF02687"/>
    </source>
</evidence>
<feature type="domain" description="ABC3 transporter permease C-terminal" evidence="7">
    <location>
        <begin position="258"/>
        <end position="373"/>
    </location>
</feature>
<evidence type="ECO:0000256" key="1">
    <source>
        <dbReference type="ARBA" id="ARBA00004651"/>
    </source>
</evidence>
<dbReference type="Proteomes" id="UP000316292">
    <property type="component" value="Unassembled WGS sequence"/>
</dbReference>
<evidence type="ECO:0000256" key="3">
    <source>
        <dbReference type="ARBA" id="ARBA00022692"/>
    </source>
</evidence>
<dbReference type="Pfam" id="PF02687">
    <property type="entry name" value="FtsX"/>
    <property type="match status" value="1"/>
</dbReference>
<keyword evidence="2" id="KW-1003">Cell membrane</keyword>
<feature type="transmembrane region" description="Helical" evidence="6">
    <location>
        <begin position="298"/>
        <end position="326"/>
    </location>
</feature>
<sequence>MKYFRLIWANLLRAKRRTFLTVFSIAIALFLFCTLRTVITSFEASLRASEATRLVVRHGASLVFPLPLAYRERLVQVPGVNGVSYGNWFGGFYQDPKNQFAQFAMDVPTMFDLFPELVMPADQVQAFRSERTAAIIGKALAKKYGWKLGDQVPIIGTIFPGEWRFVVRGIYEGKTKDVDENTLFFHWDYLNESLPEGRKNQVGIYWIRVASPDLAADVSRRVDAMFENSPQPTKTETEKAFQAGFISMIGNIQLLLTIIGSAIVFAIMLVTVNTMMMAARERTTEIAVLKTLGYSDGLILRLVAGEALLVSLLGGLLGCGLAALVFHESDFTASGFFPNFRVLPETIVAGLLLAVLMGILSGIVPAVTAARLEVASALRKVA</sequence>
<organism evidence="9 10">
    <name type="scientific">Eiseniibacteriota bacterium</name>
    <dbReference type="NCBI Taxonomy" id="2212470"/>
    <lineage>
        <taxon>Bacteria</taxon>
        <taxon>Candidatus Eiseniibacteriota</taxon>
    </lineage>
</organism>
<feature type="transmembrane region" description="Helical" evidence="6">
    <location>
        <begin position="20"/>
        <end position="39"/>
    </location>
</feature>
<dbReference type="GO" id="GO:0005886">
    <property type="term" value="C:plasma membrane"/>
    <property type="evidence" value="ECO:0007669"/>
    <property type="project" value="UniProtKB-SubCell"/>
</dbReference>
<gene>
    <name evidence="9" type="ORF">E6K71_00765</name>
</gene>
<accession>A0A538SID5</accession>